<keyword evidence="10 13" id="KW-0408">Iron</keyword>
<keyword evidence="11 13" id="KW-0503">Monooxygenase</keyword>
<keyword evidence="9 13" id="KW-0560">Oxidoreductase</keyword>
<comment type="caution">
    <text evidence="14">The sequence shown here is derived from an EMBL/GenBank/DDBJ whole genome shotgun (WGS) entry which is preliminary data.</text>
</comment>
<dbReference type="GO" id="GO:0005506">
    <property type="term" value="F:iron ion binding"/>
    <property type="evidence" value="ECO:0007669"/>
    <property type="project" value="InterPro"/>
</dbReference>
<comment type="subcellular location">
    <subcellularLocation>
        <location evidence="2">Membrane</location>
    </subcellularLocation>
</comment>
<evidence type="ECO:0000256" key="5">
    <source>
        <dbReference type="ARBA" id="ARBA00022617"/>
    </source>
</evidence>
<dbReference type="EMBL" id="CAJNJQ010001148">
    <property type="protein sequence ID" value="CAE7123104.1"/>
    <property type="molecule type" value="Genomic_DNA"/>
</dbReference>
<evidence type="ECO:0000313" key="14">
    <source>
        <dbReference type="EMBL" id="CAE7123104.1"/>
    </source>
</evidence>
<keyword evidence="6" id="KW-0812">Transmembrane</keyword>
<dbReference type="InterPro" id="IPR017972">
    <property type="entry name" value="Cyt_P450_CS"/>
</dbReference>
<dbReference type="InterPro" id="IPR001128">
    <property type="entry name" value="Cyt_P450"/>
</dbReference>
<gene>
    <name evidence="14" type="ORF">RDB_LOCUS57533</name>
</gene>
<sequence length="110" mass="12269">MSMADSIAQGDPFKRDHFAFGAGRRTCLGVQLAEQDIFLALSKLLWAFEFSAPPGTVVNTEQSAFFGEGVRRPKEFPVVITPRSEKRTATIDREMEMAKQSVFALYGSYN</sequence>
<evidence type="ECO:0000256" key="7">
    <source>
        <dbReference type="ARBA" id="ARBA00022723"/>
    </source>
</evidence>
<dbReference type="AlphaFoldDB" id="A0A8H3DZH1"/>
<dbReference type="Gene3D" id="1.10.630.10">
    <property type="entry name" value="Cytochrome P450"/>
    <property type="match status" value="1"/>
</dbReference>
<evidence type="ECO:0000256" key="1">
    <source>
        <dbReference type="ARBA" id="ARBA00001971"/>
    </source>
</evidence>
<dbReference type="Pfam" id="PF00067">
    <property type="entry name" value="p450"/>
    <property type="match status" value="1"/>
</dbReference>
<proteinExistence type="inferred from homology"/>
<evidence type="ECO:0000256" key="6">
    <source>
        <dbReference type="ARBA" id="ARBA00022692"/>
    </source>
</evidence>
<dbReference type="GO" id="GO:0020037">
    <property type="term" value="F:heme binding"/>
    <property type="evidence" value="ECO:0007669"/>
    <property type="project" value="InterPro"/>
</dbReference>
<dbReference type="Proteomes" id="UP000663827">
    <property type="component" value="Unassembled WGS sequence"/>
</dbReference>
<evidence type="ECO:0000256" key="4">
    <source>
        <dbReference type="ARBA" id="ARBA00010617"/>
    </source>
</evidence>
<keyword evidence="12" id="KW-0472">Membrane</keyword>
<keyword evidence="7 13" id="KW-0479">Metal-binding</keyword>
<accession>A0A8H3DZH1</accession>
<comment type="similarity">
    <text evidence="4 13">Belongs to the cytochrome P450 family.</text>
</comment>
<dbReference type="InterPro" id="IPR002401">
    <property type="entry name" value="Cyt_P450_E_grp-I"/>
</dbReference>
<organism evidence="14 15">
    <name type="scientific">Rhizoctonia solani</name>
    <dbReference type="NCBI Taxonomy" id="456999"/>
    <lineage>
        <taxon>Eukaryota</taxon>
        <taxon>Fungi</taxon>
        <taxon>Dikarya</taxon>
        <taxon>Basidiomycota</taxon>
        <taxon>Agaricomycotina</taxon>
        <taxon>Agaricomycetes</taxon>
        <taxon>Cantharellales</taxon>
        <taxon>Ceratobasidiaceae</taxon>
        <taxon>Rhizoctonia</taxon>
    </lineage>
</organism>
<dbReference type="GO" id="GO:0016705">
    <property type="term" value="F:oxidoreductase activity, acting on paired donors, with incorporation or reduction of molecular oxygen"/>
    <property type="evidence" value="ECO:0007669"/>
    <property type="project" value="InterPro"/>
</dbReference>
<evidence type="ECO:0000256" key="2">
    <source>
        <dbReference type="ARBA" id="ARBA00004370"/>
    </source>
</evidence>
<evidence type="ECO:0000313" key="15">
    <source>
        <dbReference type="Proteomes" id="UP000663827"/>
    </source>
</evidence>
<evidence type="ECO:0000256" key="3">
    <source>
        <dbReference type="ARBA" id="ARBA00005179"/>
    </source>
</evidence>
<dbReference type="SUPFAM" id="SSF48264">
    <property type="entry name" value="Cytochrome P450"/>
    <property type="match status" value="1"/>
</dbReference>
<dbReference type="PROSITE" id="PS00086">
    <property type="entry name" value="CYTOCHROME_P450"/>
    <property type="match status" value="1"/>
</dbReference>
<dbReference type="GO" id="GO:0016020">
    <property type="term" value="C:membrane"/>
    <property type="evidence" value="ECO:0007669"/>
    <property type="project" value="UniProtKB-SubCell"/>
</dbReference>
<protein>
    <recommendedName>
        <fullName evidence="16">Cytochrome P450</fullName>
    </recommendedName>
</protein>
<name>A0A8H3DZH1_9AGAM</name>
<evidence type="ECO:0000256" key="8">
    <source>
        <dbReference type="ARBA" id="ARBA00022989"/>
    </source>
</evidence>
<reference evidence="14" key="1">
    <citation type="submission" date="2021-01" db="EMBL/GenBank/DDBJ databases">
        <authorList>
            <person name="Kaushik A."/>
        </authorList>
    </citation>
    <scope>NUCLEOTIDE SEQUENCE</scope>
    <source>
        <strain evidence="14">AG5</strain>
    </source>
</reference>
<evidence type="ECO:0000256" key="12">
    <source>
        <dbReference type="ARBA" id="ARBA00023136"/>
    </source>
</evidence>
<keyword evidence="8" id="KW-1133">Transmembrane helix</keyword>
<comment type="cofactor">
    <cofactor evidence="1">
        <name>heme</name>
        <dbReference type="ChEBI" id="CHEBI:30413"/>
    </cofactor>
</comment>
<keyword evidence="5 13" id="KW-0349">Heme</keyword>
<comment type="pathway">
    <text evidence="3">Secondary metabolite biosynthesis.</text>
</comment>
<evidence type="ECO:0000256" key="10">
    <source>
        <dbReference type="ARBA" id="ARBA00023004"/>
    </source>
</evidence>
<evidence type="ECO:0000256" key="11">
    <source>
        <dbReference type="ARBA" id="ARBA00023033"/>
    </source>
</evidence>
<dbReference type="PANTHER" id="PTHR46300:SF2">
    <property type="entry name" value="CYTOCHROME P450 MONOOXYGENASE ALNH-RELATED"/>
    <property type="match status" value="1"/>
</dbReference>
<dbReference type="GO" id="GO:0004497">
    <property type="term" value="F:monooxygenase activity"/>
    <property type="evidence" value="ECO:0007669"/>
    <property type="project" value="UniProtKB-KW"/>
</dbReference>
<dbReference type="InterPro" id="IPR050364">
    <property type="entry name" value="Cytochrome_P450_fung"/>
</dbReference>
<evidence type="ECO:0000256" key="9">
    <source>
        <dbReference type="ARBA" id="ARBA00023002"/>
    </source>
</evidence>
<dbReference type="PRINTS" id="PR00463">
    <property type="entry name" value="EP450I"/>
</dbReference>
<evidence type="ECO:0008006" key="16">
    <source>
        <dbReference type="Google" id="ProtNLM"/>
    </source>
</evidence>
<evidence type="ECO:0000256" key="13">
    <source>
        <dbReference type="RuleBase" id="RU000461"/>
    </source>
</evidence>
<dbReference type="InterPro" id="IPR036396">
    <property type="entry name" value="Cyt_P450_sf"/>
</dbReference>
<dbReference type="PANTHER" id="PTHR46300">
    <property type="entry name" value="P450, PUTATIVE (EUROFUNG)-RELATED-RELATED"/>
    <property type="match status" value="1"/>
</dbReference>